<keyword evidence="8" id="KW-1185">Reference proteome</keyword>
<dbReference type="PANTHER" id="PTHR34001:SF3">
    <property type="entry name" value="BLL7405 PROTEIN"/>
    <property type="match status" value="1"/>
</dbReference>
<keyword evidence="2 5" id="KW-0732">Signal</keyword>
<evidence type="ECO:0000313" key="7">
    <source>
        <dbReference type="EMBL" id="NVD45691.1"/>
    </source>
</evidence>
<accession>A0A850H177</accession>
<evidence type="ECO:0000256" key="2">
    <source>
        <dbReference type="ARBA" id="ARBA00022729"/>
    </source>
</evidence>
<dbReference type="Proteomes" id="UP000561438">
    <property type="component" value="Unassembled WGS sequence"/>
</dbReference>
<dbReference type="Pfam" id="PF13505">
    <property type="entry name" value="OMP_b-brl"/>
    <property type="match status" value="1"/>
</dbReference>
<dbReference type="Gene3D" id="2.40.160.20">
    <property type="match status" value="1"/>
</dbReference>
<reference evidence="7 8" key="1">
    <citation type="submission" date="2020-06" db="EMBL/GenBank/DDBJ databases">
        <title>Altererythrobacter sp. HHU K3-1.</title>
        <authorList>
            <person name="Zhang D."/>
            <person name="Xue H."/>
        </authorList>
    </citation>
    <scope>NUCLEOTIDE SEQUENCE [LARGE SCALE GENOMIC DNA]</scope>
    <source>
        <strain evidence="7 8">HHU K3-1</strain>
    </source>
</reference>
<protein>
    <submittedName>
        <fullName evidence="7">Porin family protein</fullName>
    </submittedName>
</protein>
<feature type="signal peptide" evidence="5">
    <location>
        <begin position="1"/>
        <end position="21"/>
    </location>
</feature>
<dbReference type="EMBL" id="JABWGV010000004">
    <property type="protein sequence ID" value="NVD45691.1"/>
    <property type="molecule type" value="Genomic_DNA"/>
</dbReference>
<organism evidence="7 8">
    <name type="scientific">Qipengyuania atrilutea</name>
    <dbReference type="NCBI Taxonomy" id="2744473"/>
    <lineage>
        <taxon>Bacteria</taxon>
        <taxon>Pseudomonadati</taxon>
        <taxon>Pseudomonadota</taxon>
        <taxon>Alphaproteobacteria</taxon>
        <taxon>Sphingomonadales</taxon>
        <taxon>Erythrobacteraceae</taxon>
        <taxon>Qipengyuania</taxon>
    </lineage>
</organism>
<dbReference type="RefSeq" id="WP_176267992.1">
    <property type="nucleotide sequence ID" value="NZ_JABWGV010000004.1"/>
</dbReference>
<comment type="caution">
    <text evidence="7">The sequence shown here is derived from an EMBL/GenBank/DDBJ whole genome shotgun (WGS) entry which is preliminary data.</text>
</comment>
<dbReference type="InterPro" id="IPR027385">
    <property type="entry name" value="Beta-barrel_OMP"/>
</dbReference>
<dbReference type="PANTHER" id="PTHR34001">
    <property type="entry name" value="BLL7405 PROTEIN"/>
    <property type="match status" value="1"/>
</dbReference>
<evidence type="ECO:0000259" key="6">
    <source>
        <dbReference type="Pfam" id="PF13505"/>
    </source>
</evidence>
<dbReference type="InterPro" id="IPR051692">
    <property type="entry name" value="OMP-like"/>
</dbReference>
<comment type="similarity">
    <text evidence="4">Belongs to the Omp25/RopB family.</text>
</comment>
<proteinExistence type="inferred from homology"/>
<evidence type="ECO:0000256" key="3">
    <source>
        <dbReference type="ARBA" id="ARBA00023136"/>
    </source>
</evidence>
<feature type="domain" description="Outer membrane protein beta-barrel" evidence="6">
    <location>
        <begin position="13"/>
        <end position="207"/>
    </location>
</feature>
<feature type="chain" id="PRO_5032684871" evidence="5">
    <location>
        <begin position="22"/>
        <end position="207"/>
    </location>
</feature>
<dbReference type="SUPFAM" id="SSF56925">
    <property type="entry name" value="OMPA-like"/>
    <property type="match status" value="1"/>
</dbReference>
<dbReference type="AlphaFoldDB" id="A0A850H177"/>
<comment type="subcellular location">
    <subcellularLocation>
        <location evidence="1">Membrane</location>
    </subcellularLocation>
</comment>
<dbReference type="InterPro" id="IPR011250">
    <property type="entry name" value="OMP/PagP_B-barrel"/>
</dbReference>
<evidence type="ECO:0000256" key="1">
    <source>
        <dbReference type="ARBA" id="ARBA00004370"/>
    </source>
</evidence>
<keyword evidence="3" id="KW-0472">Membrane</keyword>
<dbReference type="GO" id="GO:0016020">
    <property type="term" value="C:membrane"/>
    <property type="evidence" value="ECO:0007669"/>
    <property type="project" value="UniProtKB-SubCell"/>
</dbReference>
<gene>
    <name evidence="7" type="ORF">HUV48_11795</name>
</gene>
<sequence>MKTIVFAAGLGCALIAGPAFAQDAGSDYTGLYAGPVAGYDRLTVDDEIDGSDSSDGVVYGAVVGYDFAVGSAVLGVEAELTDSSISQTEFDFFEEGDEFAVGAGLDLYVGARAGIRVGRAGLLYVKGGYSELDVDYDYDGPTVSLSGTEAIGGYRLGAGGEFALSRRLGARVEYRYSNYGSGDELGEDVSLGVLERHQVMAALLYRF</sequence>
<name>A0A850H177_9SPHN</name>
<evidence type="ECO:0000256" key="4">
    <source>
        <dbReference type="ARBA" id="ARBA00038306"/>
    </source>
</evidence>
<evidence type="ECO:0000313" key="8">
    <source>
        <dbReference type="Proteomes" id="UP000561438"/>
    </source>
</evidence>
<evidence type="ECO:0000256" key="5">
    <source>
        <dbReference type="SAM" id="SignalP"/>
    </source>
</evidence>